<keyword evidence="5" id="KW-1185">Reference proteome</keyword>
<dbReference type="SUPFAM" id="SSF52540">
    <property type="entry name" value="P-loop containing nucleoside triphosphate hydrolases"/>
    <property type="match status" value="1"/>
</dbReference>
<proteinExistence type="inferred from homology"/>
<keyword evidence="4" id="KW-0378">Hydrolase</keyword>
<comment type="similarity">
    <text evidence="1">Belongs to the sulfotransferase 1 family.</text>
</comment>
<dbReference type="Proteomes" id="UP001172102">
    <property type="component" value="Unassembled WGS sequence"/>
</dbReference>
<name>A0AA40AY46_9PEZI</name>
<dbReference type="EMBL" id="JAUKUA010000002">
    <property type="protein sequence ID" value="KAK0724103.1"/>
    <property type="molecule type" value="Genomic_DNA"/>
</dbReference>
<organism evidence="4 5">
    <name type="scientific">Lasiosphaeris hirsuta</name>
    <dbReference type="NCBI Taxonomy" id="260670"/>
    <lineage>
        <taxon>Eukaryota</taxon>
        <taxon>Fungi</taxon>
        <taxon>Dikarya</taxon>
        <taxon>Ascomycota</taxon>
        <taxon>Pezizomycotina</taxon>
        <taxon>Sordariomycetes</taxon>
        <taxon>Sordariomycetidae</taxon>
        <taxon>Sordariales</taxon>
        <taxon>Lasiosphaeriaceae</taxon>
        <taxon>Lasiosphaeris</taxon>
    </lineage>
</organism>
<accession>A0AA40AY46</accession>
<dbReference type="Gene3D" id="3.40.50.300">
    <property type="entry name" value="P-loop containing nucleotide triphosphate hydrolases"/>
    <property type="match status" value="1"/>
</dbReference>
<protein>
    <submittedName>
        <fullName evidence="4">P-loop containing nucleoside triphosphate hydrolase protein</fullName>
    </submittedName>
</protein>
<keyword evidence="2" id="KW-0808">Transferase</keyword>
<dbReference type="GO" id="GO:0016787">
    <property type="term" value="F:hydrolase activity"/>
    <property type="evidence" value="ECO:0007669"/>
    <property type="project" value="UniProtKB-KW"/>
</dbReference>
<gene>
    <name evidence="4" type="ORF">B0H67DRAFT_656251</name>
</gene>
<dbReference type="InterPro" id="IPR027417">
    <property type="entry name" value="P-loop_NTPase"/>
</dbReference>
<evidence type="ECO:0000256" key="2">
    <source>
        <dbReference type="ARBA" id="ARBA00022679"/>
    </source>
</evidence>
<evidence type="ECO:0000313" key="5">
    <source>
        <dbReference type="Proteomes" id="UP001172102"/>
    </source>
</evidence>
<sequence length="327" mass="36679">MAEDETTNGVAPSCKVLEYSDEVHAEQPEDLVIGEHGYKYRLVEGRVMPPYITPARYALSRSIATRPTDICFVSYPKSGSTWLSYILVLLTGGGDTATAPTGATTLRNSLHWVESSWTYPRTAAELEAAPAPRIFKSHMPYDMALGGDPARQPCRYIYVARNPKDVCASYYHFESCKSWSGYYQGGWDHWLAMFAAGKVQRGDWFDHALGWWARSRDNAAAGGAENILFVTYEDLLADTRAQLSRIAAFLGVAADDARLAEVERASGFREMQTTEFSALRDVKEFNRFFRKGCVGSWKESFTVAQSEAFDRLYRERTAGSGLELRFE</sequence>
<dbReference type="PANTHER" id="PTHR11783">
    <property type="entry name" value="SULFOTRANSFERASE SULT"/>
    <property type="match status" value="1"/>
</dbReference>
<feature type="domain" description="Sulfotransferase" evidence="3">
    <location>
        <begin position="67"/>
        <end position="321"/>
    </location>
</feature>
<reference evidence="4" key="1">
    <citation type="submission" date="2023-06" db="EMBL/GenBank/DDBJ databases">
        <title>Genome-scale phylogeny and comparative genomics of the fungal order Sordariales.</title>
        <authorList>
            <consortium name="Lawrence Berkeley National Laboratory"/>
            <person name="Hensen N."/>
            <person name="Bonometti L."/>
            <person name="Westerberg I."/>
            <person name="Brannstrom I.O."/>
            <person name="Guillou S."/>
            <person name="Cros-Aarteil S."/>
            <person name="Calhoun S."/>
            <person name="Haridas S."/>
            <person name="Kuo A."/>
            <person name="Mondo S."/>
            <person name="Pangilinan J."/>
            <person name="Riley R."/>
            <person name="Labutti K."/>
            <person name="Andreopoulos B."/>
            <person name="Lipzen A."/>
            <person name="Chen C."/>
            <person name="Yanf M."/>
            <person name="Daum C."/>
            <person name="Ng V."/>
            <person name="Clum A."/>
            <person name="Steindorff A."/>
            <person name="Ohm R."/>
            <person name="Martin F."/>
            <person name="Silar P."/>
            <person name="Natvig D."/>
            <person name="Lalanne C."/>
            <person name="Gautier V."/>
            <person name="Ament-Velasquez S.L."/>
            <person name="Kruys A."/>
            <person name="Hutchinson M.I."/>
            <person name="Powell A.J."/>
            <person name="Barry K."/>
            <person name="Miller A.N."/>
            <person name="Grigoriev I.V."/>
            <person name="Debuchy R."/>
            <person name="Gladieux P."/>
            <person name="Thoren M.H."/>
            <person name="Johannesson H."/>
        </authorList>
    </citation>
    <scope>NUCLEOTIDE SEQUENCE</scope>
    <source>
        <strain evidence="4">SMH4607-1</strain>
    </source>
</reference>
<dbReference type="GO" id="GO:0008146">
    <property type="term" value="F:sulfotransferase activity"/>
    <property type="evidence" value="ECO:0007669"/>
    <property type="project" value="InterPro"/>
</dbReference>
<dbReference type="Pfam" id="PF00685">
    <property type="entry name" value="Sulfotransfer_1"/>
    <property type="match status" value="1"/>
</dbReference>
<evidence type="ECO:0000259" key="3">
    <source>
        <dbReference type="Pfam" id="PF00685"/>
    </source>
</evidence>
<dbReference type="AlphaFoldDB" id="A0AA40AY46"/>
<evidence type="ECO:0000256" key="1">
    <source>
        <dbReference type="ARBA" id="ARBA00005771"/>
    </source>
</evidence>
<comment type="caution">
    <text evidence="4">The sequence shown here is derived from an EMBL/GenBank/DDBJ whole genome shotgun (WGS) entry which is preliminary data.</text>
</comment>
<evidence type="ECO:0000313" key="4">
    <source>
        <dbReference type="EMBL" id="KAK0724103.1"/>
    </source>
</evidence>
<dbReference type="InterPro" id="IPR000863">
    <property type="entry name" value="Sulfotransferase_dom"/>
</dbReference>